<dbReference type="OrthoDB" id="6286374at2"/>
<evidence type="ECO:0000313" key="2">
    <source>
        <dbReference type="EMBL" id="KKD38618.1"/>
    </source>
</evidence>
<keyword evidence="1" id="KW-0472">Membrane</keyword>
<dbReference type="EMBL" id="LATL02000110">
    <property type="protein sequence ID" value="KKD38618.1"/>
    <property type="molecule type" value="Genomic_DNA"/>
</dbReference>
<evidence type="ECO:0000313" key="3">
    <source>
        <dbReference type="Proteomes" id="UP000033607"/>
    </source>
</evidence>
<organism evidence="2 3">
    <name type="scientific">Limnoraphis robusta CS-951</name>
    <dbReference type="NCBI Taxonomy" id="1637645"/>
    <lineage>
        <taxon>Bacteria</taxon>
        <taxon>Bacillati</taxon>
        <taxon>Cyanobacteriota</taxon>
        <taxon>Cyanophyceae</taxon>
        <taxon>Oscillatoriophycideae</taxon>
        <taxon>Oscillatoriales</taxon>
        <taxon>Sirenicapillariaceae</taxon>
        <taxon>Limnoraphis</taxon>
    </lineage>
</organism>
<accession>A0A0F5YIN6</accession>
<dbReference type="RefSeq" id="WP_046277968.1">
    <property type="nucleotide sequence ID" value="NZ_LATL02000110.1"/>
</dbReference>
<evidence type="ECO:0000256" key="1">
    <source>
        <dbReference type="SAM" id="Phobius"/>
    </source>
</evidence>
<reference evidence="2 3" key="1">
    <citation type="submission" date="2015-06" db="EMBL/GenBank/DDBJ databases">
        <title>Draft genome assembly of filamentous brackish cyanobacterium Limnoraphis robusta strain CS-951.</title>
        <authorList>
            <person name="Willis A."/>
            <person name="Parks M."/>
            <person name="Burford M.A."/>
        </authorList>
    </citation>
    <scope>NUCLEOTIDE SEQUENCE [LARGE SCALE GENOMIC DNA]</scope>
    <source>
        <strain evidence="2 3">CS-951</strain>
    </source>
</reference>
<keyword evidence="1" id="KW-1133">Transmembrane helix</keyword>
<sequence length="330" mass="37651">MTLSTVISIAISLSFIYFVLSLITSEIQEVIASFLKLRSKNLKEFIIHLVGESDKTGNLKITKMLYDKYLMSIQTSQSYYQRNSPQLTYIPPRQFANGIIGILSEELKLNNKEEDYLDDLTKVADKIKESPLPEKLKNEIIIVLRNANAKVVEPEKKFETLQQEIETWYQNSTEYASRLYQKKAIILSRILALVLVIMFNVDTINIIDHLSKSEVLSSTFSSTIMGVIQSSDRSDYCSENDETLDFKSCMEGIEDEVKAILDRVDNLPIGWNWSDPWKEQFTPLNSGNVINAITGWMISAIAISMGAPFWFDILKKLTRIKSENSSKNES</sequence>
<gene>
    <name evidence="2" type="ORF">WN50_07830</name>
</gene>
<keyword evidence="1" id="KW-0812">Transmembrane</keyword>
<feature type="transmembrane region" description="Helical" evidence="1">
    <location>
        <begin position="186"/>
        <end position="207"/>
    </location>
</feature>
<proteinExistence type="predicted"/>
<feature type="transmembrane region" description="Helical" evidence="1">
    <location>
        <begin position="6"/>
        <end position="24"/>
    </location>
</feature>
<dbReference type="PATRIC" id="fig|1637645.4.peg.2248"/>
<protein>
    <submittedName>
        <fullName evidence="2">Uncharacterized protein</fullName>
    </submittedName>
</protein>
<comment type="caution">
    <text evidence="2">The sequence shown here is derived from an EMBL/GenBank/DDBJ whole genome shotgun (WGS) entry which is preliminary data.</text>
</comment>
<feature type="transmembrane region" description="Helical" evidence="1">
    <location>
        <begin position="289"/>
        <end position="311"/>
    </location>
</feature>
<dbReference type="Proteomes" id="UP000033607">
    <property type="component" value="Unassembled WGS sequence"/>
</dbReference>
<name>A0A0F5YIN6_9CYAN</name>
<dbReference type="AlphaFoldDB" id="A0A0F5YIN6"/>